<reference evidence="1" key="1">
    <citation type="submission" date="2015-09" db="EMBL/GenBank/DDBJ databases">
        <title>Draft Genome Sequences of Two Novel Amoeba-resistant Intranuclear Bacteria, Candidatus Berkiella cookevillensis and Candidatus Berkiella aquae.</title>
        <authorList>
            <person name="Mehari Y.T."/>
            <person name="Arivett B.A."/>
            <person name="Farone A.L."/>
            <person name="Gunderson J.H."/>
            <person name="Farone M.B."/>
        </authorList>
    </citation>
    <scope>NUCLEOTIDE SEQUENCE [LARGE SCALE GENOMIC DNA]</scope>
    <source>
        <strain evidence="1">HT99</strain>
    </source>
</reference>
<evidence type="ECO:0000313" key="2">
    <source>
        <dbReference type="EMBL" id="MCS5710413.1"/>
    </source>
</evidence>
<reference evidence="2" key="2">
    <citation type="journal article" date="2016" name="Genome Announc.">
        <title>Draft Genome Sequences of Two Novel Amoeba-Resistant Intranuclear Bacteria, 'Candidatus Berkiella cookevillensis' and 'Candidatus Berkiella aquae'.</title>
        <authorList>
            <person name="Mehari Y.T."/>
            <person name="Arivett B.A."/>
            <person name="Farone A.L."/>
            <person name="Gunderson J.H."/>
            <person name="Farone M.B."/>
        </authorList>
    </citation>
    <scope>NUCLEOTIDE SEQUENCE</scope>
    <source>
        <strain evidence="2">HT99</strain>
    </source>
</reference>
<evidence type="ECO:0000313" key="1">
    <source>
        <dbReference type="EMBL" id="KRG21895.1"/>
    </source>
</evidence>
<proteinExistence type="predicted"/>
<accession>A0A0Q9YYQ7</accession>
<sequence>MKLFILTPFNPKWPVHQFKKLDNIIVRAASEAKARQLVKSVTFNSEKSKIGGQIHNPWQNPSFSKCEIYQGTDFSQAGKEEVLAPQSLNEHFKKLNK</sequence>
<dbReference type="Proteomes" id="UP000051497">
    <property type="component" value="Unassembled WGS sequence"/>
</dbReference>
<dbReference type="EMBL" id="LKAJ02000001">
    <property type="protein sequence ID" value="MCS5710413.1"/>
    <property type="molecule type" value="Genomic_DNA"/>
</dbReference>
<evidence type="ECO:0000313" key="3">
    <source>
        <dbReference type="Proteomes" id="UP000051497"/>
    </source>
</evidence>
<dbReference type="RefSeq" id="WP_075065714.1">
    <property type="nucleotide sequence ID" value="NZ_LKAJ02000001.1"/>
</dbReference>
<protein>
    <submittedName>
        <fullName evidence="1">Uncharacterized protein</fullName>
    </submittedName>
</protein>
<dbReference type="OrthoDB" id="9840495at2"/>
<keyword evidence="3" id="KW-1185">Reference proteome</keyword>
<gene>
    <name evidence="2" type="ORF">HT99x_003145</name>
    <name evidence="1" type="ORF">HT99x_01089</name>
</gene>
<reference evidence="2" key="3">
    <citation type="submission" date="2021-06" db="EMBL/GenBank/DDBJ databases">
        <title>Genomic Description and Analysis of Intracellular Bacteria, Candidatus Berkiella cookevillensis and Candidatus Berkiella aquae.</title>
        <authorList>
            <person name="Kidane D.T."/>
            <person name="Mehari Y.T."/>
            <person name="Rice F.C."/>
            <person name="Arivett B.A."/>
            <person name="Farone A.L."/>
            <person name="Berk S.G."/>
            <person name="Farone M.B."/>
        </authorList>
    </citation>
    <scope>NUCLEOTIDE SEQUENCE</scope>
    <source>
        <strain evidence="2">HT99</strain>
    </source>
</reference>
<dbReference type="EMBL" id="LKAJ01000003">
    <property type="protein sequence ID" value="KRG21895.1"/>
    <property type="molecule type" value="Genomic_DNA"/>
</dbReference>
<dbReference type="AlphaFoldDB" id="A0A0Q9YYQ7"/>
<comment type="caution">
    <text evidence="1">The sequence shown here is derived from an EMBL/GenBank/DDBJ whole genome shotgun (WGS) entry which is preliminary data.</text>
</comment>
<organism evidence="1">
    <name type="scientific">Candidatus Berkiella aquae</name>
    <dbReference type="NCBI Taxonomy" id="295108"/>
    <lineage>
        <taxon>Bacteria</taxon>
        <taxon>Pseudomonadati</taxon>
        <taxon>Pseudomonadota</taxon>
        <taxon>Gammaproteobacteria</taxon>
        <taxon>Candidatus Berkiellales</taxon>
        <taxon>Candidatus Berkiellaceae</taxon>
        <taxon>Candidatus Berkiella</taxon>
    </lineage>
</organism>
<name>A0A0Q9YYQ7_9GAMM</name>